<gene>
    <name evidence="1" type="ORF">Z043_121859</name>
</gene>
<proteinExistence type="predicted"/>
<evidence type="ECO:0000313" key="2">
    <source>
        <dbReference type="Proteomes" id="UP000034805"/>
    </source>
</evidence>
<dbReference type="Proteomes" id="UP000034805">
    <property type="component" value="Unassembled WGS sequence"/>
</dbReference>
<dbReference type="EMBL" id="JARO02011078">
    <property type="protein sequence ID" value="KPP60160.1"/>
    <property type="molecule type" value="Genomic_DNA"/>
</dbReference>
<organism evidence="1 2">
    <name type="scientific">Scleropages formosus</name>
    <name type="common">Asian bonytongue</name>
    <name type="synonym">Osteoglossum formosum</name>
    <dbReference type="NCBI Taxonomy" id="113540"/>
    <lineage>
        <taxon>Eukaryota</taxon>
        <taxon>Metazoa</taxon>
        <taxon>Chordata</taxon>
        <taxon>Craniata</taxon>
        <taxon>Vertebrata</taxon>
        <taxon>Euteleostomi</taxon>
        <taxon>Actinopterygii</taxon>
        <taxon>Neopterygii</taxon>
        <taxon>Teleostei</taxon>
        <taxon>Osteoglossocephala</taxon>
        <taxon>Osteoglossomorpha</taxon>
        <taxon>Osteoglossiformes</taxon>
        <taxon>Osteoglossidae</taxon>
        <taxon>Scleropages</taxon>
    </lineage>
</organism>
<reference evidence="1 2" key="1">
    <citation type="submission" date="2015-08" db="EMBL/GenBank/DDBJ databases">
        <title>The genome of the Asian arowana (Scleropages formosus).</title>
        <authorList>
            <person name="Tan M.H."/>
            <person name="Gan H.M."/>
            <person name="Croft L.J."/>
            <person name="Austin C.M."/>
        </authorList>
    </citation>
    <scope>NUCLEOTIDE SEQUENCE [LARGE SCALE GENOMIC DNA]</scope>
    <source>
        <strain evidence="1">Aro1</strain>
    </source>
</reference>
<evidence type="ECO:0008006" key="3">
    <source>
        <dbReference type="Google" id="ProtNLM"/>
    </source>
</evidence>
<name>A0A0P7U0S4_SCLFO</name>
<evidence type="ECO:0000313" key="1">
    <source>
        <dbReference type="EMBL" id="KPP60160.1"/>
    </source>
</evidence>
<dbReference type="AlphaFoldDB" id="A0A0P7U0S4"/>
<sequence length="238" mass="25789">MPPPAAAALIKALTLNGNGQKVTVQDTRGSGLLVPGGDVASHPQLMHCSFQAQLEGLRRIWCKKSSELCCSGVAFSSDTQQLEEGAVSVQQDRSTFNLTIWRLDQGEGTYWCGLLNLNNTVIKLAESYLRSPGELEAELLRGRQGHDAARADDDVDDTRLHCLSLSVPPQDPGNLWSLLRWVLMPLLPLVAATIHLCSSRCGACAGALLFIPLKYCRSHLGSPPLKSFNASSVLHITF</sequence>
<comment type="caution">
    <text evidence="1">The sequence shown here is derived from an EMBL/GenBank/DDBJ whole genome shotgun (WGS) entry which is preliminary data.</text>
</comment>
<dbReference type="Gene3D" id="2.60.40.10">
    <property type="entry name" value="Immunoglobulins"/>
    <property type="match status" value="1"/>
</dbReference>
<dbReference type="InterPro" id="IPR013783">
    <property type="entry name" value="Ig-like_fold"/>
</dbReference>
<accession>A0A0P7U0S4</accession>
<protein>
    <recommendedName>
        <fullName evidence="3">Immunoglobulin V-set domain-containing protein</fullName>
    </recommendedName>
</protein>